<keyword evidence="3" id="KW-0805">Transcription regulation</keyword>
<name>A0A7E6CZP5_9CHIR</name>
<dbReference type="GO" id="GO:0016251">
    <property type="term" value="F:RNA polymerase II general transcription initiation factor activity"/>
    <property type="evidence" value="ECO:0007669"/>
    <property type="project" value="TreeGrafter"/>
</dbReference>
<evidence type="ECO:0000256" key="5">
    <source>
        <dbReference type="ARBA" id="ARBA00023242"/>
    </source>
</evidence>
<evidence type="ECO:0000256" key="1">
    <source>
        <dbReference type="ARBA" id="ARBA00004123"/>
    </source>
</evidence>
<gene>
    <name evidence="8" type="primary">TAF9B</name>
</gene>
<dbReference type="FunFam" id="1.10.20.10:FF:000018">
    <property type="entry name" value="Transcription initiation factor TFIID subunit 9"/>
    <property type="match status" value="1"/>
</dbReference>
<feature type="region of interest" description="Disordered" evidence="6">
    <location>
        <begin position="103"/>
        <end position="123"/>
    </location>
</feature>
<feature type="region of interest" description="Disordered" evidence="6">
    <location>
        <begin position="175"/>
        <end position="205"/>
    </location>
</feature>
<dbReference type="PANTHER" id="PTHR48068:SF5">
    <property type="entry name" value="TRANSCRIPTION INITIATION FACTOR TFIID SUBUNIT 9B"/>
    <property type="match status" value="1"/>
</dbReference>
<dbReference type="Gene3D" id="1.10.20.10">
    <property type="entry name" value="Histone, subunit A"/>
    <property type="match status" value="1"/>
</dbReference>
<keyword evidence="5" id="KW-0539">Nucleus</keyword>
<sequence length="205" mass="22142">MEPGKMALTKNSPRDALVMAQILKDMGITEYEPRVINQMLEFAFRYVTTILDDAKIYSSHAKKPNVDADDVRLAIQCRADQSFTSPPPRDGPNQGRLIPRLSVGAGSSRPTTPTLATPQTVSVPNKVAPPVSVTSQRYPVQIPPSQPTPVKPVPATTAVPNVLINPSMIGPKNILIPASMGSSQNAANESNPLKRKHEDDDNDTV</sequence>
<dbReference type="InterPro" id="IPR051431">
    <property type="entry name" value="TFIID_subunit_9"/>
</dbReference>
<dbReference type="SUPFAM" id="SSF47113">
    <property type="entry name" value="Histone-fold"/>
    <property type="match status" value="1"/>
</dbReference>
<keyword evidence="4" id="KW-0804">Transcription</keyword>
<dbReference type="CDD" id="cd07979">
    <property type="entry name" value="HFD_TAF9"/>
    <property type="match status" value="1"/>
</dbReference>
<comment type="subcellular location">
    <subcellularLocation>
        <location evidence="1">Nucleus</location>
    </subcellularLocation>
</comment>
<evidence type="ECO:0000313" key="7">
    <source>
        <dbReference type="Proteomes" id="UP000504628"/>
    </source>
</evidence>
<dbReference type="GeneID" id="114504786"/>
<comment type="similarity">
    <text evidence="2">Belongs to the TAF9 family.</text>
</comment>
<evidence type="ECO:0000313" key="8">
    <source>
        <dbReference type="RefSeq" id="XP_035872196.1"/>
    </source>
</evidence>
<protein>
    <submittedName>
        <fullName evidence="8">Transcription initiation factor TFIID subunit 9B isoform X2</fullName>
    </submittedName>
</protein>
<dbReference type="PANTHER" id="PTHR48068">
    <property type="entry name" value="TAF9 RNA POLYMERASE II, TATA BOX-BINDING PROTEIN (TBP)-ASSOCIATED FACTOR"/>
    <property type="match status" value="1"/>
</dbReference>
<organism evidence="7 8">
    <name type="scientific">Phyllostomus discolor</name>
    <name type="common">pale spear-nosed bat</name>
    <dbReference type="NCBI Taxonomy" id="89673"/>
    <lineage>
        <taxon>Eukaryota</taxon>
        <taxon>Metazoa</taxon>
        <taxon>Chordata</taxon>
        <taxon>Craniata</taxon>
        <taxon>Vertebrata</taxon>
        <taxon>Euteleostomi</taxon>
        <taxon>Mammalia</taxon>
        <taxon>Eutheria</taxon>
        <taxon>Laurasiatheria</taxon>
        <taxon>Chiroptera</taxon>
        <taxon>Yangochiroptera</taxon>
        <taxon>Phyllostomidae</taxon>
        <taxon>Phyllostominae</taxon>
        <taxon>Phyllostomus</taxon>
    </lineage>
</organism>
<dbReference type="GO" id="GO:0046982">
    <property type="term" value="F:protein heterodimerization activity"/>
    <property type="evidence" value="ECO:0007669"/>
    <property type="project" value="InterPro"/>
</dbReference>
<evidence type="ECO:0000256" key="3">
    <source>
        <dbReference type="ARBA" id="ARBA00023015"/>
    </source>
</evidence>
<proteinExistence type="inferred from homology"/>
<evidence type="ECO:0000256" key="2">
    <source>
        <dbReference type="ARBA" id="ARBA00007646"/>
    </source>
</evidence>
<feature type="compositionally biased region" description="Polar residues" evidence="6">
    <location>
        <begin position="108"/>
        <end position="123"/>
    </location>
</feature>
<dbReference type="InterPro" id="IPR003162">
    <property type="entry name" value="TFIID-31"/>
</dbReference>
<dbReference type="RefSeq" id="XP_035872196.1">
    <property type="nucleotide sequence ID" value="XM_036016303.1"/>
</dbReference>
<reference evidence="8" key="1">
    <citation type="submission" date="2025-08" db="UniProtKB">
        <authorList>
            <consortium name="RefSeq"/>
        </authorList>
    </citation>
    <scope>IDENTIFICATION</scope>
    <source>
        <tissue evidence="8">Muscle</tissue>
    </source>
</reference>
<dbReference type="CTD" id="51616"/>
<keyword evidence="7" id="KW-1185">Reference proteome</keyword>
<dbReference type="InterPro" id="IPR009072">
    <property type="entry name" value="Histone-fold"/>
</dbReference>
<dbReference type="AlphaFoldDB" id="A0A7E6CZP5"/>
<accession>A0A7E6CZP5</accession>
<evidence type="ECO:0000256" key="4">
    <source>
        <dbReference type="ARBA" id="ARBA00023163"/>
    </source>
</evidence>
<dbReference type="Proteomes" id="UP000504628">
    <property type="component" value="Chromosome X"/>
</dbReference>
<dbReference type="Pfam" id="PF02291">
    <property type="entry name" value="TFIID-31kDa"/>
    <property type="match status" value="1"/>
</dbReference>
<evidence type="ECO:0000256" key="6">
    <source>
        <dbReference type="SAM" id="MobiDB-lite"/>
    </source>
</evidence>
<dbReference type="GO" id="GO:0006352">
    <property type="term" value="P:DNA-templated transcription initiation"/>
    <property type="evidence" value="ECO:0007669"/>
    <property type="project" value="InterPro"/>
</dbReference>
<dbReference type="GO" id="GO:0005669">
    <property type="term" value="C:transcription factor TFIID complex"/>
    <property type="evidence" value="ECO:0007669"/>
    <property type="project" value="TreeGrafter"/>
</dbReference>
<feature type="compositionally biased region" description="Polar residues" evidence="6">
    <location>
        <begin position="180"/>
        <end position="191"/>
    </location>
</feature>